<dbReference type="Pfam" id="PF13193">
    <property type="entry name" value="AMP-binding_C"/>
    <property type="match status" value="1"/>
</dbReference>
<dbReference type="PROSITE" id="PS00455">
    <property type="entry name" value="AMP_BINDING"/>
    <property type="match status" value="1"/>
</dbReference>
<dbReference type="InterPro" id="IPR025110">
    <property type="entry name" value="AMP-bd_C"/>
</dbReference>
<evidence type="ECO:0000313" key="6">
    <source>
        <dbReference type="Proteomes" id="UP000183407"/>
    </source>
</evidence>
<name>A0A1H4ILY7_RHOJO</name>
<accession>A0A1H4ILY7</accession>
<feature type="domain" description="AMP-binding enzyme C-terminal" evidence="4">
    <location>
        <begin position="448"/>
        <end position="523"/>
    </location>
</feature>
<evidence type="ECO:0000256" key="1">
    <source>
        <dbReference type="ARBA" id="ARBA00006432"/>
    </source>
</evidence>
<dbReference type="Gene3D" id="3.30.300.30">
    <property type="match status" value="1"/>
</dbReference>
<dbReference type="AlphaFoldDB" id="A0A1H4ILY7"/>
<dbReference type="InterPro" id="IPR000873">
    <property type="entry name" value="AMP-dep_synth/lig_dom"/>
</dbReference>
<sequence length="546" mass="59435">MTDIIESGDSWGSDVAEIEVLGHPCLSFVKRRHHIADLLADGRRFTDRNYLVQGSRRMSFAEHEVAVDRITALLDERGVRPGDRVMLFGANSIEWVVAFWAVIRSGAVVVLANAWWSRTEVDHALRTVTPRYVVADDVRAPLLPDTQERIDFADITSTLEGDAAPAITRPTATEDDAAIVLFTSGTTGLPKGAVLSHRGVLATLQSLALLTRRLPGASSKLPAPSTALLSIPLFHVGGLQQIITPMLAGGSLVFTEGRFDPQKVLRLLDEEQVSVWSTVPTLVSRVMDHMEAVGHEGASSVRTVGLGGSPVGAQLRNKVPRWFPNASRGVAVTYGLSEGGGVLATGIGADLVNRPGSVGRPLPVVTIRIENPDENGEGEILVRSPSVMLQYWTAEERSLEPVDDPITPDRWLRTGDIGRLDNDGFLYVTDRRKDIVIRGGENIATPHVENRLLEHPGVREVAVVGLPHPNLGEEVGAIVVLRDDSTVTEEELAAFAREQLAYFEVPTRWRISLKPLPQNATGKVVKRTVRDEWIAEMSSVSTPSSH</sequence>
<reference evidence="6" key="1">
    <citation type="submission" date="2016-10" db="EMBL/GenBank/DDBJ databases">
        <authorList>
            <person name="Varghese N."/>
        </authorList>
    </citation>
    <scope>NUCLEOTIDE SEQUENCE [LARGE SCALE GENOMIC DNA]</scope>
    <source>
        <strain evidence="6">DSM 44719</strain>
    </source>
</reference>
<dbReference type="RefSeq" id="WP_073362272.1">
    <property type="nucleotide sequence ID" value="NZ_FNTL01000002.1"/>
</dbReference>
<dbReference type="Gene3D" id="3.40.50.12780">
    <property type="entry name" value="N-terminal domain of ligase-like"/>
    <property type="match status" value="1"/>
</dbReference>
<dbReference type="Pfam" id="PF00501">
    <property type="entry name" value="AMP-binding"/>
    <property type="match status" value="1"/>
</dbReference>
<evidence type="ECO:0000256" key="2">
    <source>
        <dbReference type="ARBA" id="ARBA00022598"/>
    </source>
</evidence>
<gene>
    <name evidence="5" type="ORF">SAMN04490220_0177</name>
</gene>
<dbReference type="OrthoDB" id="9803968at2"/>
<organism evidence="5 6">
    <name type="scientific">Rhodococcus jostii</name>
    <dbReference type="NCBI Taxonomy" id="132919"/>
    <lineage>
        <taxon>Bacteria</taxon>
        <taxon>Bacillati</taxon>
        <taxon>Actinomycetota</taxon>
        <taxon>Actinomycetes</taxon>
        <taxon>Mycobacteriales</taxon>
        <taxon>Nocardiaceae</taxon>
        <taxon>Rhodococcus</taxon>
    </lineage>
</organism>
<keyword evidence="2" id="KW-0436">Ligase</keyword>
<protein>
    <submittedName>
        <fullName evidence="5">Long-chain acyl-CoA synthetase</fullName>
    </submittedName>
</protein>
<feature type="domain" description="AMP-dependent synthetase/ligase" evidence="3">
    <location>
        <begin position="43"/>
        <end position="392"/>
    </location>
</feature>
<evidence type="ECO:0000313" key="5">
    <source>
        <dbReference type="EMBL" id="SEB34686.1"/>
    </source>
</evidence>
<dbReference type="InterPro" id="IPR045851">
    <property type="entry name" value="AMP-bd_C_sf"/>
</dbReference>
<dbReference type="Proteomes" id="UP000183407">
    <property type="component" value="Unassembled WGS sequence"/>
</dbReference>
<dbReference type="InterPro" id="IPR020845">
    <property type="entry name" value="AMP-binding_CS"/>
</dbReference>
<dbReference type="EMBL" id="FNTL01000002">
    <property type="protein sequence ID" value="SEB34686.1"/>
    <property type="molecule type" value="Genomic_DNA"/>
</dbReference>
<dbReference type="GO" id="GO:0006631">
    <property type="term" value="P:fatty acid metabolic process"/>
    <property type="evidence" value="ECO:0007669"/>
    <property type="project" value="TreeGrafter"/>
</dbReference>
<evidence type="ECO:0000259" key="4">
    <source>
        <dbReference type="Pfam" id="PF13193"/>
    </source>
</evidence>
<evidence type="ECO:0000259" key="3">
    <source>
        <dbReference type="Pfam" id="PF00501"/>
    </source>
</evidence>
<comment type="similarity">
    <text evidence="1">Belongs to the ATP-dependent AMP-binding enzyme family.</text>
</comment>
<proteinExistence type="inferred from homology"/>
<dbReference type="PANTHER" id="PTHR43201:SF5">
    <property type="entry name" value="MEDIUM-CHAIN ACYL-COA LIGASE ACSF2, MITOCHONDRIAL"/>
    <property type="match status" value="1"/>
</dbReference>
<dbReference type="PANTHER" id="PTHR43201">
    <property type="entry name" value="ACYL-COA SYNTHETASE"/>
    <property type="match status" value="1"/>
</dbReference>
<dbReference type="SUPFAM" id="SSF56801">
    <property type="entry name" value="Acetyl-CoA synthetase-like"/>
    <property type="match status" value="1"/>
</dbReference>
<dbReference type="GO" id="GO:0031956">
    <property type="term" value="F:medium-chain fatty acid-CoA ligase activity"/>
    <property type="evidence" value="ECO:0007669"/>
    <property type="project" value="TreeGrafter"/>
</dbReference>
<dbReference type="InterPro" id="IPR042099">
    <property type="entry name" value="ANL_N_sf"/>
</dbReference>